<evidence type="ECO:0000256" key="1">
    <source>
        <dbReference type="ARBA" id="ARBA00022490"/>
    </source>
</evidence>
<dbReference type="GO" id="GO:0006935">
    <property type="term" value="P:chemotaxis"/>
    <property type="evidence" value="ECO:0007669"/>
    <property type="project" value="UniProtKB-UniRule"/>
</dbReference>
<name>A0A437M4U3_9SPHN</name>
<dbReference type="EC" id="3.5.1.44" evidence="5"/>
<evidence type="ECO:0000259" key="9">
    <source>
        <dbReference type="PROSITE" id="PS50122"/>
    </source>
</evidence>
<comment type="catalytic activity">
    <reaction evidence="5">
        <text>L-glutaminyl-[protein] + H2O = L-glutamyl-[protein] + NH4(+)</text>
        <dbReference type="Rhea" id="RHEA:16441"/>
        <dbReference type="Rhea" id="RHEA-COMP:10207"/>
        <dbReference type="Rhea" id="RHEA-COMP:10208"/>
        <dbReference type="ChEBI" id="CHEBI:15377"/>
        <dbReference type="ChEBI" id="CHEBI:28938"/>
        <dbReference type="ChEBI" id="CHEBI:29973"/>
        <dbReference type="ChEBI" id="CHEBI:30011"/>
        <dbReference type="EC" id="3.5.1.44"/>
    </reaction>
</comment>
<keyword evidence="2 5" id="KW-0145">Chemotaxis</keyword>
<dbReference type="HAMAP" id="MF_00099">
    <property type="entry name" value="CheB_chemtxs"/>
    <property type="match status" value="1"/>
</dbReference>
<comment type="function">
    <text evidence="5">Involved in chemotaxis. Part of a chemotaxis signal transduction system that modulates chemotaxis in response to various stimuli. Catalyzes the demethylation of specific methylglutamate residues introduced into the chemoreceptors (methyl-accepting chemotaxis proteins or MCP) by CheR. Also mediates the irreversible deamidation of specific glutamine residues to glutamic acid.</text>
</comment>
<feature type="domain" description="CheB-type methylesterase" evidence="9">
    <location>
        <begin position="151"/>
        <end position="342"/>
    </location>
</feature>
<sequence>MINARVLIVDDSFTMRALFGGVLERAKGIEVVGMAADAAEARKMMDTLRPSVVTLDVEMPGMNGIDFLEEIMRERPTPVVMLSSLTQKGAEISFRALELGAVDCFPKPKSATPEEFNELAPRLAALVHAASRTKVGPQREVKHHAPVQYFDWNGNILAMSASTGGVDAALKMLPAFPKNCPPTIMVLQIEEGFVAPLINRLRAKCAARVVMAEDGQPLEQGTIYLVTDPGAHAVVDRWPNPSLRLLRTDPVNGVRPSASLLFATMAKTAGKHGVGAVLTGLGNDGAAGLKALRAAGGRTMCQDAATSVVHEAPAAALAAGAAEVELPLDRITTAALDACRRRDADAA</sequence>
<keyword evidence="10" id="KW-0489">Methyltransferase</keyword>
<evidence type="ECO:0000259" key="8">
    <source>
        <dbReference type="PROSITE" id="PS50110"/>
    </source>
</evidence>
<dbReference type="GO" id="GO:0008984">
    <property type="term" value="F:protein-glutamate methylesterase activity"/>
    <property type="evidence" value="ECO:0007669"/>
    <property type="project" value="UniProtKB-UniRule"/>
</dbReference>
<dbReference type="SUPFAM" id="SSF52172">
    <property type="entry name" value="CheY-like"/>
    <property type="match status" value="1"/>
</dbReference>
<dbReference type="Gene3D" id="3.40.50.180">
    <property type="entry name" value="Methylesterase CheB, C-terminal domain"/>
    <property type="match status" value="1"/>
</dbReference>
<feature type="active site" evidence="5">
    <location>
        <position position="162"/>
    </location>
</feature>
<keyword evidence="1 5" id="KW-0963">Cytoplasm</keyword>
<keyword evidence="11" id="KW-1185">Reference proteome</keyword>
<dbReference type="NCBIfam" id="NF001965">
    <property type="entry name" value="PRK00742.1"/>
    <property type="match status" value="1"/>
</dbReference>
<dbReference type="RefSeq" id="WP_127740150.1">
    <property type="nucleotide sequence ID" value="NZ_SACN01000001.1"/>
</dbReference>
<gene>
    <name evidence="5 10" type="primary">cheB</name>
    <name evidence="10" type="ORF">EOD43_00745</name>
</gene>
<protein>
    <recommendedName>
        <fullName evidence="5">Protein-glutamate methylesterase/protein-glutamine glutaminase</fullName>
        <ecNumber evidence="5">3.1.1.61</ecNumber>
        <ecNumber evidence="5">3.5.1.44</ecNumber>
    </recommendedName>
</protein>
<feature type="active site" evidence="5">
    <location>
        <position position="284"/>
    </location>
</feature>
<dbReference type="OrthoDB" id="9793421at2"/>
<comment type="caution">
    <text evidence="5 6">Lacks conserved residue(s) required for the propagation of feature annotation.</text>
</comment>
<dbReference type="EC" id="3.1.1.61" evidence="5"/>
<dbReference type="Pfam" id="PF00072">
    <property type="entry name" value="Response_reg"/>
    <property type="match status" value="1"/>
</dbReference>
<dbReference type="InterPro" id="IPR011006">
    <property type="entry name" value="CheY-like_superfamily"/>
</dbReference>
<evidence type="ECO:0000256" key="2">
    <source>
        <dbReference type="ARBA" id="ARBA00022500"/>
    </source>
</evidence>
<comment type="catalytic activity">
    <reaction evidence="4 5">
        <text>[protein]-L-glutamate 5-O-methyl ester + H2O = L-glutamyl-[protein] + methanol + H(+)</text>
        <dbReference type="Rhea" id="RHEA:23236"/>
        <dbReference type="Rhea" id="RHEA-COMP:10208"/>
        <dbReference type="Rhea" id="RHEA-COMP:10311"/>
        <dbReference type="ChEBI" id="CHEBI:15377"/>
        <dbReference type="ChEBI" id="CHEBI:15378"/>
        <dbReference type="ChEBI" id="CHEBI:17790"/>
        <dbReference type="ChEBI" id="CHEBI:29973"/>
        <dbReference type="ChEBI" id="CHEBI:82795"/>
        <dbReference type="EC" id="3.1.1.61"/>
    </reaction>
</comment>
<keyword evidence="3 5" id="KW-0378">Hydrolase</keyword>
<evidence type="ECO:0000256" key="7">
    <source>
        <dbReference type="PROSITE-ProRule" id="PRU00169"/>
    </source>
</evidence>
<dbReference type="InterPro" id="IPR000673">
    <property type="entry name" value="Sig_transdc_resp-reg_Me-estase"/>
</dbReference>
<dbReference type="GO" id="GO:0008168">
    <property type="term" value="F:methyltransferase activity"/>
    <property type="evidence" value="ECO:0007669"/>
    <property type="project" value="UniProtKB-KW"/>
</dbReference>
<reference evidence="10 11" key="1">
    <citation type="submission" date="2019-01" db="EMBL/GenBank/DDBJ databases">
        <authorList>
            <person name="Chen W.-M."/>
        </authorList>
    </citation>
    <scope>NUCLEOTIDE SEQUENCE [LARGE SCALE GENOMIC DNA]</scope>
    <source>
        <strain evidence="10 11">CCP-7</strain>
    </source>
</reference>
<dbReference type="InterPro" id="IPR001789">
    <property type="entry name" value="Sig_transdc_resp-reg_receiver"/>
</dbReference>
<dbReference type="PROSITE" id="PS50122">
    <property type="entry name" value="CHEB"/>
    <property type="match status" value="1"/>
</dbReference>
<dbReference type="CDD" id="cd16432">
    <property type="entry name" value="CheB_Rec"/>
    <property type="match status" value="1"/>
</dbReference>
<dbReference type="PIRSF" id="PIRSF000876">
    <property type="entry name" value="RR_chemtxs_CheB"/>
    <property type="match status" value="1"/>
</dbReference>
<evidence type="ECO:0000256" key="5">
    <source>
        <dbReference type="HAMAP-Rule" id="MF_00099"/>
    </source>
</evidence>
<dbReference type="GO" id="GO:0050568">
    <property type="term" value="F:protein-glutamine glutaminase activity"/>
    <property type="evidence" value="ECO:0007669"/>
    <property type="project" value="UniProtKB-UniRule"/>
</dbReference>
<evidence type="ECO:0000256" key="6">
    <source>
        <dbReference type="PROSITE-ProRule" id="PRU00050"/>
    </source>
</evidence>
<dbReference type="PANTHER" id="PTHR42872:SF6">
    <property type="entry name" value="PROTEIN-GLUTAMATE METHYLESTERASE_PROTEIN-GLUTAMINE GLUTAMINASE"/>
    <property type="match status" value="1"/>
</dbReference>
<comment type="caution">
    <text evidence="10">The sequence shown here is derived from an EMBL/GenBank/DDBJ whole genome shotgun (WGS) entry which is preliminary data.</text>
</comment>
<dbReference type="EMBL" id="SACN01000001">
    <property type="protein sequence ID" value="RVT92494.1"/>
    <property type="molecule type" value="Genomic_DNA"/>
</dbReference>
<dbReference type="InterPro" id="IPR008248">
    <property type="entry name" value="CheB-like"/>
</dbReference>
<dbReference type="SMART" id="SM00448">
    <property type="entry name" value="REC"/>
    <property type="match status" value="1"/>
</dbReference>
<evidence type="ECO:0000313" key="10">
    <source>
        <dbReference type="EMBL" id="RVT92494.1"/>
    </source>
</evidence>
<keyword evidence="10" id="KW-0808">Transferase</keyword>
<dbReference type="PROSITE" id="PS50110">
    <property type="entry name" value="RESPONSE_REGULATORY"/>
    <property type="match status" value="1"/>
</dbReference>
<dbReference type="PANTHER" id="PTHR42872">
    <property type="entry name" value="PROTEIN-GLUTAMATE METHYLESTERASE/PROTEIN-GLUTAMINE GLUTAMINASE"/>
    <property type="match status" value="1"/>
</dbReference>
<proteinExistence type="inferred from homology"/>
<dbReference type="GO" id="GO:0005737">
    <property type="term" value="C:cytoplasm"/>
    <property type="evidence" value="ECO:0007669"/>
    <property type="project" value="UniProtKB-SubCell"/>
</dbReference>
<comment type="similarity">
    <text evidence="5">Belongs to the CheB family.</text>
</comment>
<dbReference type="Gene3D" id="3.40.50.2300">
    <property type="match status" value="1"/>
</dbReference>
<accession>A0A437M4U3</accession>
<feature type="modified residue" description="4-aspartylphosphate" evidence="5 7">
    <location>
        <position position="56"/>
    </location>
</feature>
<evidence type="ECO:0000256" key="3">
    <source>
        <dbReference type="ARBA" id="ARBA00022801"/>
    </source>
</evidence>
<keyword evidence="5 7" id="KW-0597">Phosphoprotein</keyword>
<dbReference type="InterPro" id="IPR035909">
    <property type="entry name" value="CheB_C"/>
</dbReference>
<comment type="PTM">
    <text evidence="5">Phosphorylated by CheA. Phosphorylation of the N-terminal regulatory domain activates the methylesterase activity.</text>
</comment>
<comment type="domain">
    <text evidence="5">Contains a C-terminal catalytic domain, and an N-terminal region which modulates catalytic activity.</text>
</comment>
<evidence type="ECO:0000313" key="11">
    <source>
        <dbReference type="Proteomes" id="UP000282971"/>
    </source>
</evidence>
<dbReference type="Pfam" id="PF01339">
    <property type="entry name" value="CheB_methylest"/>
    <property type="match status" value="1"/>
</dbReference>
<evidence type="ECO:0000256" key="4">
    <source>
        <dbReference type="ARBA" id="ARBA00048267"/>
    </source>
</evidence>
<feature type="domain" description="Response regulatory" evidence="8">
    <location>
        <begin position="5"/>
        <end position="122"/>
    </location>
</feature>
<dbReference type="AlphaFoldDB" id="A0A437M4U3"/>
<dbReference type="SUPFAM" id="SSF52738">
    <property type="entry name" value="Methylesterase CheB, C-terminal domain"/>
    <property type="match status" value="1"/>
</dbReference>
<dbReference type="GO" id="GO:0000156">
    <property type="term" value="F:phosphorelay response regulator activity"/>
    <property type="evidence" value="ECO:0007669"/>
    <property type="project" value="InterPro"/>
</dbReference>
<dbReference type="CDD" id="cd17541">
    <property type="entry name" value="REC_CheB-like"/>
    <property type="match status" value="1"/>
</dbReference>
<comment type="subcellular location">
    <subcellularLocation>
        <location evidence="5">Cytoplasm</location>
    </subcellularLocation>
</comment>
<dbReference type="GO" id="GO:0032259">
    <property type="term" value="P:methylation"/>
    <property type="evidence" value="ECO:0007669"/>
    <property type="project" value="UniProtKB-KW"/>
</dbReference>
<organism evidence="10 11">
    <name type="scientific">Sphingomonas crocodyli</name>
    <dbReference type="NCBI Taxonomy" id="1979270"/>
    <lineage>
        <taxon>Bacteria</taxon>
        <taxon>Pseudomonadati</taxon>
        <taxon>Pseudomonadota</taxon>
        <taxon>Alphaproteobacteria</taxon>
        <taxon>Sphingomonadales</taxon>
        <taxon>Sphingomonadaceae</taxon>
        <taxon>Sphingomonas</taxon>
    </lineage>
</organism>
<dbReference type="Proteomes" id="UP000282971">
    <property type="component" value="Unassembled WGS sequence"/>
</dbReference>